<sequence>MASTAQMEFAKLLQSEFKTGVNSRRPRNNKGSSRGRGNGPTNDNKPLTLIDADLSAWVNGENPIKLTSASAAQEVPAAPTVLLPTSLNTRSGNVTPVEPKMIKPVTDQITRPSENESKSNKINCAYSVGNKVELFVPSDGQRHHKWVEDDATANKARFRNDHGGDTKNNETGMVSSFLIDLNASQPIAKSIDCMGQATRLLADLNLPSPATNDTSTSVTATAPVNEEPLFGTALWAFLQLESGRLLPNEQEFRACMAGGKSSEASPVIKETSAVQDHEQQIPTSEVHVIKELTDKLVCNCPKRSRPVLGLNASRFNTDSDGDVRVSDTLPTSVQHKFPVNVLLHDHPFADCPILEKVKAHYPLWFGATPATIETQEDNLDVRRWPTKTTATIFEKQKPGRSRGLTSSIWAD</sequence>
<gene>
    <name evidence="1" type="ORF">CTRU02_212749</name>
</gene>
<dbReference type="EMBL" id="VUJX02000009">
    <property type="protein sequence ID" value="KAL0931796.1"/>
    <property type="molecule type" value="Genomic_DNA"/>
</dbReference>
<reference evidence="1 2" key="1">
    <citation type="journal article" date="2020" name="Phytopathology">
        <title>Genome Sequence Resources of Colletotrichum truncatum, C. plurivorum, C. musicola, and C. sojae: Four Species Pathogenic to Soybean (Glycine max).</title>
        <authorList>
            <person name="Rogerio F."/>
            <person name="Boufleur T.R."/>
            <person name="Ciampi-Guillardi M."/>
            <person name="Sukno S.A."/>
            <person name="Thon M.R."/>
            <person name="Massola Junior N.S."/>
            <person name="Baroncelli R."/>
        </authorList>
    </citation>
    <scope>NUCLEOTIDE SEQUENCE [LARGE SCALE GENOMIC DNA]</scope>
    <source>
        <strain evidence="1 2">CMES1059</strain>
    </source>
</reference>
<evidence type="ECO:0000313" key="2">
    <source>
        <dbReference type="Proteomes" id="UP000805649"/>
    </source>
</evidence>
<name>A0ACC3YIT5_COLTU</name>
<evidence type="ECO:0000313" key="1">
    <source>
        <dbReference type="EMBL" id="KAL0931796.1"/>
    </source>
</evidence>
<dbReference type="Proteomes" id="UP000805649">
    <property type="component" value="Unassembled WGS sequence"/>
</dbReference>
<organism evidence="1 2">
    <name type="scientific">Colletotrichum truncatum</name>
    <name type="common">Anthracnose fungus</name>
    <name type="synonym">Colletotrichum capsici</name>
    <dbReference type="NCBI Taxonomy" id="5467"/>
    <lineage>
        <taxon>Eukaryota</taxon>
        <taxon>Fungi</taxon>
        <taxon>Dikarya</taxon>
        <taxon>Ascomycota</taxon>
        <taxon>Pezizomycotina</taxon>
        <taxon>Sordariomycetes</taxon>
        <taxon>Hypocreomycetidae</taxon>
        <taxon>Glomerellales</taxon>
        <taxon>Glomerellaceae</taxon>
        <taxon>Colletotrichum</taxon>
        <taxon>Colletotrichum truncatum species complex</taxon>
    </lineage>
</organism>
<accession>A0ACC3YIT5</accession>
<proteinExistence type="predicted"/>
<comment type="caution">
    <text evidence="1">The sequence shown here is derived from an EMBL/GenBank/DDBJ whole genome shotgun (WGS) entry which is preliminary data.</text>
</comment>
<keyword evidence="2" id="KW-1185">Reference proteome</keyword>
<protein>
    <submittedName>
        <fullName evidence="1">Uncharacterized protein</fullName>
    </submittedName>
</protein>